<evidence type="ECO:0000256" key="1">
    <source>
        <dbReference type="SAM" id="MobiDB-lite"/>
    </source>
</evidence>
<organism evidence="3 4">
    <name type="scientific">Fodinibacter luteus</name>
    <dbReference type="NCBI Taxonomy" id="552064"/>
    <lineage>
        <taxon>Bacteria</taxon>
        <taxon>Bacillati</taxon>
        <taxon>Actinomycetota</taxon>
        <taxon>Actinomycetes</taxon>
        <taxon>Micrococcales</taxon>
        <taxon>Intrasporangiaceae</taxon>
        <taxon>Fodinibacter (ex Wang et al. 2009)</taxon>
    </lineage>
</organism>
<feature type="region of interest" description="Disordered" evidence="1">
    <location>
        <begin position="171"/>
        <end position="190"/>
    </location>
</feature>
<dbReference type="Pfam" id="PF02464">
    <property type="entry name" value="CinA"/>
    <property type="match status" value="1"/>
</dbReference>
<dbReference type="SUPFAM" id="SSF142433">
    <property type="entry name" value="CinA-like"/>
    <property type="match status" value="1"/>
</dbReference>
<dbReference type="InterPro" id="IPR036653">
    <property type="entry name" value="CinA-like_C"/>
</dbReference>
<sequence>MPATTAGAGPAPAVVGLLRRLGLTIGTAESLTGGLVCAALTSVPGASAVVRGGVVAYASEVKAQVLHVDRDVLDREGAVSAVVAAQLAQGVRSVLTCDVGVSTTGVAGPEPADGRPVGTVHVAAAGPWGILGEALALTGDREQIRAASVHAALGLVARGLENLRDGVGRAGYGGVEPGRPAHPDEGEEAL</sequence>
<dbReference type="InterPro" id="IPR008136">
    <property type="entry name" value="CinA_C"/>
</dbReference>
<proteinExistence type="predicted"/>
<gene>
    <name evidence="3" type="ORF">GCM10023168_15980</name>
</gene>
<evidence type="ECO:0000313" key="4">
    <source>
        <dbReference type="Proteomes" id="UP001500945"/>
    </source>
</evidence>
<dbReference type="NCBIfam" id="TIGR00199">
    <property type="entry name" value="PncC_domain"/>
    <property type="match status" value="1"/>
</dbReference>
<dbReference type="RefSeq" id="WP_345204380.1">
    <property type="nucleotide sequence ID" value="NZ_BAABGM010000010.1"/>
</dbReference>
<accession>A0ABP8KCP4</accession>
<dbReference type="EMBL" id="BAABGM010000010">
    <property type="protein sequence ID" value="GAA4403965.1"/>
    <property type="molecule type" value="Genomic_DNA"/>
</dbReference>
<dbReference type="Gene3D" id="3.90.950.20">
    <property type="entry name" value="CinA-like"/>
    <property type="match status" value="1"/>
</dbReference>
<evidence type="ECO:0000313" key="3">
    <source>
        <dbReference type="EMBL" id="GAA4403965.1"/>
    </source>
</evidence>
<keyword evidence="4" id="KW-1185">Reference proteome</keyword>
<feature type="domain" description="CinA C-terminal" evidence="2">
    <location>
        <begin position="13"/>
        <end position="158"/>
    </location>
</feature>
<dbReference type="Proteomes" id="UP001500945">
    <property type="component" value="Unassembled WGS sequence"/>
</dbReference>
<name>A0ABP8KCP4_9MICO</name>
<reference evidence="4" key="1">
    <citation type="journal article" date="2019" name="Int. J. Syst. Evol. Microbiol.">
        <title>The Global Catalogue of Microorganisms (GCM) 10K type strain sequencing project: providing services to taxonomists for standard genome sequencing and annotation.</title>
        <authorList>
            <consortium name="The Broad Institute Genomics Platform"/>
            <consortium name="The Broad Institute Genome Sequencing Center for Infectious Disease"/>
            <person name="Wu L."/>
            <person name="Ma J."/>
        </authorList>
    </citation>
    <scope>NUCLEOTIDE SEQUENCE [LARGE SCALE GENOMIC DNA]</scope>
    <source>
        <strain evidence="4">JCM 17809</strain>
    </source>
</reference>
<evidence type="ECO:0000259" key="2">
    <source>
        <dbReference type="Pfam" id="PF02464"/>
    </source>
</evidence>
<comment type="caution">
    <text evidence="3">The sequence shown here is derived from an EMBL/GenBank/DDBJ whole genome shotgun (WGS) entry which is preliminary data.</text>
</comment>
<protein>
    <submittedName>
        <fullName evidence="3">CinA family protein</fullName>
    </submittedName>
</protein>